<sequence>MADRESNRPIVLAVPGFEAANVATAMRATFPHRPILSWPEHDAEAEVLVAFRPPPGIFVALPSLRLVHASGAGVDHILRAPGLPADLPVCRVIDPAPALAMARHVVHAVLHILGNHARYAEQQREAQWMRLPPRALPASRVAVLGLGSMGQAAAQALAALGLPVTGWSRTQRDLPGIPTAHGMAALDGVLASADVAVVLLPMTAETEGLLDARRLALMPPGAAIVAAGRGNQVVEADLLAALDAGHLSAAHCDVFATEPLPASSPLWRHPRITITPHIASPPDSAALARSVAAALAALDAGETPPGLADRARGY</sequence>
<reference evidence="4 5" key="1">
    <citation type="submission" date="2020-03" db="EMBL/GenBank/DDBJ databases">
        <title>Roseomonas stagni sp. nov., isolated from pond water in Japan.</title>
        <authorList>
            <person name="Furuhata K."/>
            <person name="Miyamoto H."/>
            <person name="Goto K."/>
        </authorList>
    </citation>
    <scope>NUCLEOTIDE SEQUENCE [LARGE SCALE GENOMIC DNA]</scope>
    <source>
        <strain evidence="4 5">PeD5</strain>
    </source>
</reference>
<evidence type="ECO:0000256" key="1">
    <source>
        <dbReference type="ARBA" id="ARBA00023002"/>
    </source>
</evidence>
<dbReference type="SUPFAM" id="SSF51735">
    <property type="entry name" value="NAD(P)-binding Rossmann-fold domains"/>
    <property type="match status" value="1"/>
</dbReference>
<evidence type="ECO:0000259" key="3">
    <source>
        <dbReference type="Pfam" id="PF02826"/>
    </source>
</evidence>
<name>A0A6M1LF73_9PROT</name>
<dbReference type="PANTHER" id="PTHR43333">
    <property type="entry name" value="2-HACID_DH_C DOMAIN-CONTAINING PROTEIN"/>
    <property type="match status" value="1"/>
</dbReference>
<comment type="caution">
    <text evidence="4">The sequence shown here is derived from an EMBL/GenBank/DDBJ whole genome shotgun (WGS) entry which is preliminary data.</text>
</comment>
<organism evidence="4 5">
    <name type="scientific">Falsiroseomonas algicola</name>
    <dbReference type="NCBI Taxonomy" id="2716930"/>
    <lineage>
        <taxon>Bacteria</taxon>
        <taxon>Pseudomonadati</taxon>
        <taxon>Pseudomonadota</taxon>
        <taxon>Alphaproteobacteria</taxon>
        <taxon>Acetobacterales</taxon>
        <taxon>Roseomonadaceae</taxon>
        <taxon>Falsiroseomonas</taxon>
    </lineage>
</organism>
<dbReference type="PANTHER" id="PTHR43333:SF1">
    <property type="entry name" value="D-ISOMER SPECIFIC 2-HYDROXYACID DEHYDROGENASE NAD-BINDING DOMAIN-CONTAINING PROTEIN"/>
    <property type="match status" value="1"/>
</dbReference>
<evidence type="ECO:0000313" key="4">
    <source>
        <dbReference type="EMBL" id="NGM18634.1"/>
    </source>
</evidence>
<dbReference type="Gene3D" id="3.40.50.720">
    <property type="entry name" value="NAD(P)-binding Rossmann-like Domain"/>
    <property type="match status" value="2"/>
</dbReference>
<keyword evidence="2" id="KW-0520">NAD</keyword>
<dbReference type="GO" id="GO:0016491">
    <property type="term" value="F:oxidoreductase activity"/>
    <property type="evidence" value="ECO:0007669"/>
    <property type="project" value="UniProtKB-KW"/>
</dbReference>
<proteinExistence type="predicted"/>
<feature type="domain" description="D-isomer specific 2-hydroxyacid dehydrogenase NAD-binding" evidence="3">
    <location>
        <begin position="108"/>
        <end position="279"/>
    </location>
</feature>
<dbReference type="Proteomes" id="UP000475385">
    <property type="component" value="Unassembled WGS sequence"/>
</dbReference>
<dbReference type="GO" id="GO:0051287">
    <property type="term" value="F:NAD binding"/>
    <property type="evidence" value="ECO:0007669"/>
    <property type="project" value="InterPro"/>
</dbReference>
<dbReference type="InterPro" id="IPR036291">
    <property type="entry name" value="NAD(P)-bd_dom_sf"/>
</dbReference>
<dbReference type="EMBL" id="JAAIKB010000001">
    <property type="protein sequence ID" value="NGM18634.1"/>
    <property type="molecule type" value="Genomic_DNA"/>
</dbReference>
<dbReference type="RefSeq" id="WP_164692517.1">
    <property type="nucleotide sequence ID" value="NZ_JAAIKB010000001.1"/>
</dbReference>
<keyword evidence="5" id="KW-1185">Reference proteome</keyword>
<keyword evidence="1" id="KW-0560">Oxidoreductase</keyword>
<protein>
    <submittedName>
        <fullName evidence="4">Glyoxylate/hydroxypyruvate reductase A</fullName>
    </submittedName>
</protein>
<evidence type="ECO:0000256" key="2">
    <source>
        <dbReference type="ARBA" id="ARBA00023027"/>
    </source>
</evidence>
<gene>
    <name evidence="4" type="ORF">G3576_01320</name>
</gene>
<evidence type="ECO:0000313" key="5">
    <source>
        <dbReference type="Proteomes" id="UP000475385"/>
    </source>
</evidence>
<dbReference type="InterPro" id="IPR006140">
    <property type="entry name" value="D-isomer_DH_NAD-bd"/>
</dbReference>
<accession>A0A6M1LF73</accession>
<dbReference type="AlphaFoldDB" id="A0A6M1LF73"/>
<dbReference type="Pfam" id="PF02826">
    <property type="entry name" value="2-Hacid_dh_C"/>
    <property type="match status" value="1"/>
</dbReference>
<dbReference type="SUPFAM" id="SSF52283">
    <property type="entry name" value="Formate/glycerate dehydrogenase catalytic domain-like"/>
    <property type="match status" value="1"/>
</dbReference>